<evidence type="ECO:0000256" key="3">
    <source>
        <dbReference type="ARBA" id="ARBA00012966"/>
    </source>
</evidence>
<name>A0A1W9NZG9_UNCC3</name>
<gene>
    <name evidence="8" type="ORF">B5M47_00345</name>
</gene>
<dbReference type="InterPro" id="IPR036850">
    <property type="entry name" value="NDK-like_dom_sf"/>
</dbReference>
<organism evidence="8 9">
    <name type="scientific">candidate division CPR3 bacterium 4484_211</name>
    <dbReference type="NCBI Taxonomy" id="1968527"/>
    <lineage>
        <taxon>Bacteria</taxon>
        <taxon>Bacteria division CPR3</taxon>
    </lineage>
</organism>
<protein>
    <recommendedName>
        <fullName evidence="3">nucleoside-diphosphate kinase</fullName>
        <ecNumber evidence="3">2.7.4.6</ecNumber>
    </recommendedName>
</protein>
<evidence type="ECO:0000256" key="1">
    <source>
        <dbReference type="ARBA" id="ARBA00001946"/>
    </source>
</evidence>
<evidence type="ECO:0000256" key="5">
    <source>
        <dbReference type="ARBA" id="ARBA00022777"/>
    </source>
</evidence>
<comment type="similarity">
    <text evidence="2 6">Belongs to the NDK family.</text>
</comment>
<keyword evidence="4" id="KW-0808">Transferase</keyword>
<dbReference type="SMART" id="SM00562">
    <property type="entry name" value="NDK"/>
    <property type="match status" value="1"/>
</dbReference>
<evidence type="ECO:0000313" key="9">
    <source>
        <dbReference type="Proteomes" id="UP000192520"/>
    </source>
</evidence>
<feature type="domain" description="Nucleoside diphosphate kinase-like" evidence="7">
    <location>
        <begin position="5"/>
        <end position="180"/>
    </location>
</feature>
<dbReference type="EMBL" id="MZGJ01000002">
    <property type="protein sequence ID" value="OQX51546.1"/>
    <property type="molecule type" value="Genomic_DNA"/>
</dbReference>
<dbReference type="Gene3D" id="3.30.70.141">
    <property type="entry name" value="Nucleoside diphosphate kinase-like domain"/>
    <property type="match status" value="1"/>
</dbReference>
<comment type="cofactor">
    <cofactor evidence="1">
        <name>Mg(2+)</name>
        <dbReference type="ChEBI" id="CHEBI:18420"/>
    </cofactor>
</comment>
<dbReference type="EC" id="2.7.4.6" evidence="3"/>
<accession>A0A1W9NZG9</accession>
<keyword evidence="5" id="KW-0418">Kinase</keyword>
<proteinExistence type="inferred from homology"/>
<dbReference type="PANTHER" id="PTHR11349">
    <property type="entry name" value="NUCLEOSIDE DIPHOSPHATE KINASE"/>
    <property type="match status" value="1"/>
</dbReference>
<dbReference type="Pfam" id="PF00334">
    <property type="entry name" value="NDK"/>
    <property type="match status" value="2"/>
</dbReference>
<sequence>MPIRKERTFIAVKSDGIQRHLIGEVIQRFERRGMKLVACKMVVPTEEDLGKQYPDEEWWYRNVGEKTLKSRREKGIEDNRKPEEIGRWVRQMIIDDVCGKPMLVMVWEGAHAVALGRKTAGSTNPLDADVGTIRGDYTVESYEVADHLGHPIRNILHASGSVEEAEKEIGIYFRKEEIVSYPLIVEEVLYGSGWGRVEEFLAEARRNVKTKKTAEETLEEKASEDFMSRIRKLWRRAFG</sequence>
<evidence type="ECO:0000313" key="8">
    <source>
        <dbReference type="EMBL" id="OQX51546.1"/>
    </source>
</evidence>
<comment type="caution">
    <text evidence="8">The sequence shown here is derived from an EMBL/GenBank/DDBJ whole genome shotgun (WGS) entry which is preliminary data.</text>
</comment>
<comment type="caution">
    <text evidence="6">Lacks conserved residue(s) required for the propagation of feature annotation.</text>
</comment>
<dbReference type="InterPro" id="IPR034907">
    <property type="entry name" value="NDK-like_dom"/>
</dbReference>
<dbReference type="SUPFAM" id="SSF54919">
    <property type="entry name" value="Nucleoside diphosphate kinase, NDK"/>
    <property type="match status" value="1"/>
</dbReference>
<reference evidence="9" key="1">
    <citation type="submission" date="2017-03" db="EMBL/GenBank/DDBJ databases">
        <title>Novel pathways for hydrocarbon cycling and metabolic interdependencies in hydrothermal sediment communities.</title>
        <authorList>
            <person name="Dombrowski N."/>
            <person name="Seitz K."/>
            <person name="Teske A."/>
            <person name="Baker B."/>
        </authorList>
    </citation>
    <scope>NUCLEOTIDE SEQUENCE [LARGE SCALE GENOMIC DNA]</scope>
</reference>
<evidence type="ECO:0000256" key="6">
    <source>
        <dbReference type="PROSITE-ProRule" id="PRU00706"/>
    </source>
</evidence>
<evidence type="ECO:0000256" key="2">
    <source>
        <dbReference type="ARBA" id="ARBA00008142"/>
    </source>
</evidence>
<evidence type="ECO:0000256" key="4">
    <source>
        <dbReference type="ARBA" id="ARBA00022679"/>
    </source>
</evidence>
<dbReference type="GO" id="GO:0004550">
    <property type="term" value="F:nucleoside diphosphate kinase activity"/>
    <property type="evidence" value="ECO:0007669"/>
    <property type="project" value="UniProtKB-EC"/>
</dbReference>
<dbReference type="STRING" id="1968527.B5M47_00345"/>
<dbReference type="AlphaFoldDB" id="A0A1W9NZG9"/>
<dbReference type="Proteomes" id="UP000192520">
    <property type="component" value="Unassembled WGS sequence"/>
</dbReference>
<evidence type="ECO:0000259" key="7">
    <source>
        <dbReference type="SMART" id="SM00562"/>
    </source>
</evidence>
<dbReference type="PROSITE" id="PS51374">
    <property type="entry name" value="NDPK_LIKE"/>
    <property type="match status" value="1"/>
</dbReference>